<dbReference type="EMBL" id="JACHFW010000013">
    <property type="protein sequence ID" value="MBB5265611.1"/>
    <property type="molecule type" value="Genomic_DNA"/>
</dbReference>
<proteinExistence type="inferred from homology"/>
<evidence type="ECO:0000256" key="7">
    <source>
        <dbReference type="SAM" id="Phobius"/>
    </source>
</evidence>
<evidence type="ECO:0000313" key="8">
    <source>
        <dbReference type="EMBL" id="MBB5265611.1"/>
    </source>
</evidence>
<keyword evidence="4 7" id="KW-0812">Transmembrane</keyword>
<organism evidence="8 9">
    <name type="scientific">Catenibacillus scindens</name>
    <dbReference type="NCBI Taxonomy" id="673271"/>
    <lineage>
        <taxon>Bacteria</taxon>
        <taxon>Bacillati</taxon>
        <taxon>Bacillota</taxon>
        <taxon>Clostridia</taxon>
        <taxon>Lachnospirales</taxon>
        <taxon>Lachnospiraceae</taxon>
        <taxon>Catenibacillus</taxon>
    </lineage>
</organism>
<evidence type="ECO:0000256" key="1">
    <source>
        <dbReference type="ARBA" id="ARBA00007150"/>
    </source>
</evidence>
<keyword evidence="3 8" id="KW-0808">Transferase</keyword>
<feature type="transmembrane region" description="Helical" evidence="7">
    <location>
        <begin position="12"/>
        <end position="32"/>
    </location>
</feature>
<dbReference type="InterPro" id="IPR001640">
    <property type="entry name" value="Lgt"/>
</dbReference>
<comment type="caution">
    <text evidence="8">The sequence shown here is derived from an EMBL/GenBank/DDBJ whole genome shotgun (WGS) entry which is preliminary data.</text>
</comment>
<dbReference type="Pfam" id="PF01790">
    <property type="entry name" value="LGT"/>
    <property type="match status" value="1"/>
</dbReference>
<evidence type="ECO:0000256" key="2">
    <source>
        <dbReference type="ARBA" id="ARBA00022475"/>
    </source>
</evidence>
<keyword evidence="9" id="KW-1185">Reference proteome</keyword>
<dbReference type="PANTHER" id="PTHR30589:SF0">
    <property type="entry name" value="PHOSPHATIDYLGLYCEROL--PROLIPOPROTEIN DIACYLGLYCERYL TRANSFERASE"/>
    <property type="match status" value="1"/>
</dbReference>
<keyword evidence="5 7" id="KW-1133">Transmembrane helix</keyword>
<feature type="transmembrane region" description="Helical" evidence="7">
    <location>
        <begin position="228"/>
        <end position="250"/>
    </location>
</feature>
<evidence type="ECO:0000256" key="6">
    <source>
        <dbReference type="ARBA" id="ARBA00023136"/>
    </source>
</evidence>
<evidence type="ECO:0000256" key="3">
    <source>
        <dbReference type="ARBA" id="ARBA00022679"/>
    </source>
</evidence>
<dbReference type="GO" id="GO:0005886">
    <property type="term" value="C:plasma membrane"/>
    <property type="evidence" value="ECO:0007669"/>
    <property type="project" value="InterPro"/>
</dbReference>
<protein>
    <submittedName>
        <fullName evidence="8">Phosphatidylglycerol:prolipoprotein diacylglycerol transferase</fullName>
        <ecNumber evidence="8">2.-.-.-</ecNumber>
    </submittedName>
</protein>
<sequence length="286" mass="31716">MYPYIEIFGRQLTSYGVMAGLGCLIVFVISLVRVRKLRSSLDDQLFFIGFILVGAIVGAKVLYQLQHISELWRYGSVIFSSLNTFLEYFGQGMVFYGGLIGGCLGAIAYAKCFNVNAVPNAEAIIPCIPLFHCFGRIGCFLGGCCYGIEYDGPFSVTFTQAIGGPNGVPLLPIQLIEAGANLITFFVLMALLKRFKRPLQDFGLYLAIYSVERFIFEFFRGDIVRGSFLSLSTSQWLSLIILPIGLYFLLAKDNIIVRLCLNSKKTATIYKGPEKYAAEHQNSAES</sequence>
<keyword evidence="2" id="KW-1003">Cell membrane</keyword>
<accession>A0A7W8HBU6</accession>
<dbReference type="EC" id="2.-.-.-" evidence="8"/>
<keyword evidence="8" id="KW-0449">Lipoprotein</keyword>
<gene>
    <name evidence="8" type="ORF">HNP82_002758</name>
</gene>
<feature type="transmembrane region" description="Helical" evidence="7">
    <location>
        <begin position="173"/>
        <end position="192"/>
    </location>
</feature>
<evidence type="ECO:0000256" key="4">
    <source>
        <dbReference type="ARBA" id="ARBA00022692"/>
    </source>
</evidence>
<evidence type="ECO:0000256" key="5">
    <source>
        <dbReference type="ARBA" id="ARBA00022989"/>
    </source>
</evidence>
<dbReference type="Proteomes" id="UP000543642">
    <property type="component" value="Unassembled WGS sequence"/>
</dbReference>
<name>A0A7W8HBU6_9FIRM</name>
<keyword evidence="6 7" id="KW-0472">Membrane</keyword>
<dbReference type="AlphaFoldDB" id="A0A7W8HBU6"/>
<feature type="transmembrane region" description="Helical" evidence="7">
    <location>
        <begin position="44"/>
        <end position="65"/>
    </location>
</feature>
<dbReference type="PANTHER" id="PTHR30589">
    <property type="entry name" value="PROLIPOPROTEIN DIACYLGLYCERYL TRANSFERASE"/>
    <property type="match status" value="1"/>
</dbReference>
<comment type="similarity">
    <text evidence="1">Belongs to the Lgt family.</text>
</comment>
<dbReference type="RefSeq" id="WP_183775603.1">
    <property type="nucleotide sequence ID" value="NZ_JACHFW010000013.1"/>
</dbReference>
<feature type="transmembrane region" description="Helical" evidence="7">
    <location>
        <begin position="93"/>
        <end position="110"/>
    </location>
</feature>
<reference evidence="8 9" key="1">
    <citation type="submission" date="2020-08" db="EMBL/GenBank/DDBJ databases">
        <title>Genomic Encyclopedia of Type Strains, Phase IV (KMG-IV): sequencing the most valuable type-strain genomes for metagenomic binning, comparative biology and taxonomic classification.</title>
        <authorList>
            <person name="Goeker M."/>
        </authorList>
    </citation>
    <scope>NUCLEOTIDE SEQUENCE [LARGE SCALE GENOMIC DNA]</scope>
    <source>
        <strain evidence="8 9">DSM 106146</strain>
    </source>
</reference>
<dbReference type="GO" id="GO:0042158">
    <property type="term" value="P:lipoprotein biosynthetic process"/>
    <property type="evidence" value="ECO:0007669"/>
    <property type="project" value="InterPro"/>
</dbReference>
<dbReference type="GO" id="GO:0008961">
    <property type="term" value="F:phosphatidylglycerol-prolipoprotein diacylglyceryl transferase activity"/>
    <property type="evidence" value="ECO:0007669"/>
    <property type="project" value="InterPro"/>
</dbReference>
<evidence type="ECO:0000313" key="9">
    <source>
        <dbReference type="Proteomes" id="UP000543642"/>
    </source>
</evidence>